<dbReference type="Proteomes" id="UP000250189">
    <property type="component" value="Chromosome"/>
</dbReference>
<keyword evidence="2" id="KW-0479">Metal-binding</keyword>
<evidence type="ECO:0000256" key="4">
    <source>
        <dbReference type="ARBA" id="ARBA00023014"/>
    </source>
</evidence>
<dbReference type="InterPro" id="IPR058240">
    <property type="entry name" value="rSAM_sf"/>
</dbReference>
<dbReference type="PROSITE" id="PS51918">
    <property type="entry name" value="RADICAL_SAM"/>
    <property type="match status" value="1"/>
</dbReference>
<keyword evidence="1" id="KW-0949">S-adenosyl-L-methionine</keyword>
<dbReference type="CDD" id="cd01335">
    <property type="entry name" value="Radical_SAM"/>
    <property type="match status" value="1"/>
</dbReference>
<dbReference type="RefSeq" id="WP_068577627.1">
    <property type="nucleotide sequence ID" value="NZ_CP015193.1"/>
</dbReference>
<evidence type="ECO:0000256" key="2">
    <source>
        <dbReference type="ARBA" id="ARBA00022723"/>
    </source>
</evidence>
<accession>A0A160VTT2</accession>
<dbReference type="InterPro" id="IPR013785">
    <property type="entry name" value="Aldolase_TIM"/>
</dbReference>
<dbReference type="STRING" id="54262.CHITON_1167"/>
<dbReference type="PANTHER" id="PTHR11228">
    <property type="entry name" value="RADICAL SAM DOMAIN PROTEIN"/>
    <property type="match status" value="1"/>
</dbReference>
<dbReference type="GO" id="GO:0051536">
    <property type="term" value="F:iron-sulfur cluster binding"/>
    <property type="evidence" value="ECO:0007669"/>
    <property type="project" value="UniProtKB-KW"/>
</dbReference>
<dbReference type="AlphaFoldDB" id="A0A160VTT2"/>
<evidence type="ECO:0000256" key="3">
    <source>
        <dbReference type="ARBA" id="ARBA00023004"/>
    </source>
</evidence>
<keyword evidence="3" id="KW-0408">Iron</keyword>
<gene>
    <name evidence="6" type="ORF">A3L04_09660</name>
    <name evidence="7" type="ORF">CHITON_1167</name>
</gene>
<organism evidence="7 8">
    <name type="scientific">Thermococcus chitonophagus</name>
    <dbReference type="NCBI Taxonomy" id="54262"/>
    <lineage>
        <taxon>Archaea</taxon>
        <taxon>Methanobacteriati</taxon>
        <taxon>Methanobacteriota</taxon>
        <taxon>Thermococci</taxon>
        <taxon>Thermococcales</taxon>
        <taxon>Thermococcaceae</taxon>
        <taxon>Thermococcus</taxon>
    </lineage>
</organism>
<sequence>MYPLNLSFFVTYKCNYNCPHCSLNADSKKDLWLPIAVIKKFLKEGKQLGFRVAIFTGGEPTLRLDSLLESIQFAKELGYATRVVSNGWWAFSEESAYNILSQMKEHGLDEINISFDDYHVTFFRQLWNIEPLYIVHVAKASLDLDIRLGIAIIEDANSTINERFVINLLSQHLGRPYEAIKENVVIIKDVPARIGRGKHLPTDIIPEREPLVSGCEDIGMTYGIHPDGRITVCCGHAIFESDFYDVGNWKENGTTLREAIDNASRNLIYWWLYTQGPKKILKKLKIHEKTTHLCDACKMLMVDYKDILIEYLRGHRDEILVNDVLLNTRAQEIVKFVKEKRRKSQWQL</sequence>
<evidence type="ECO:0000313" key="7">
    <source>
        <dbReference type="EMBL" id="CUX77946.1"/>
    </source>
</evidence>
<dbReference type="InterPro" id="IPR007197">
    <property type="entry name" value="rSAM"/>
</dbReference>
<evidence type="ECO:0000256" key="1">
    <source>
        <dbReference type="ARBA" id="ARBA00022691"/>
    </source>
</evidence>
<name>A0A160VTT2_9EURY</name>
<dbReference type="SFLD" id="SFLDS00029">
    <property type="entry name" value="Radical_SAM"/>
    <property type="match status" value="1"/>
</dbReference>
<dbReference type="Proteomes" id="UP000093069">
    <property type="component" value="Chromosome I"/>
</dbReference>
<dbReference type="KEGG" id="tch:CHITON_1167"/>
<evidence type="ECO:0000259" key="5">
    <source>
        <dbReference type="PROSITE" id="PS51918"/>
    </source>
</evidence>
<keyword evidence="4" id="KW-0411">Iron-sulfur</keyword>
<feature type="domain" description="Radical SAM core" evidence="5">
    <location>
        <begin position="1"/>
        <end position="208"/>
    </location>
</feature>
<reference evidence="8" key="2">
    <citation type="submission" date="2016-01" db="EMBL/GenBank/DDBJ databases">
        <authorList>
            <person name="Vorgias C.E."/>
        </authorList>
    </citation>
    <scope>NUCLEOTIDE SEQUENCE [LARGE SCALE GENOMIC DNA]</scope>
</reference>
<dbReference type="Gene3D" id="3.20.20.70">
    <property type="entry name" value="Aldolase class I"/>
    <property type="match status" value="1"/>
</dbReference>
<proteinExistence type="predicted"/>
<dbReference type="EMBL" id="CP015193">
    <property type="protein sequence ID" value="ASJ17315.1"/>
    <property type="molecule type" value="Genomic_DNA"/>
</dbReference>
<dbReference type="GeneID" id="33322847"/>
<dbReference type="PANTHER" id="PTHR11228:SF34">
    <property type="entry name" value="TUNGSTEN-CONTAINING ALDEHYDE FERREDOXIN OXIDOREDUCTASE COFACTOR MODIFYING PROTEIN"/>
    <property type="match status" value="1"/>
</dbReference>
<evidence type="ECO:0000313" key="8">
    <source>
        <dbReference type="Proteomes" id="UP000093069"/>
    </source>
</evidence>
<dbReference type="Pfam" id="PF04055">
    <property type="entry name" value="Radical_SAM"/>
    <property type="match status" value="1"/>
</dbReference>
<dbReference type="SFLD" id="SFLDG01067">
    <property type="entry name" value="SPASM/twitch_domain_containing"/>
    <property type="match status" value="1"/>
</dbReference>
<dbReference type="SUPFAM" id="SSF102114">
    <property type="entry name" value="Radical SAM enzymes"/>
    <property type="match status" value="1"/>
</dbReference>
<dbReference type="OrthoDB" id="30736at2157"/>
<evidence type="ECO:0000313" key="6">
    <source>
        <dbReference type="EMBL" id="ASJ17315.1"/>
    </source>
</evidence>
<keyword evidence="9" id="KW-1185">Reference proteome</keyword>
<dbReference type="GO" id="GO:0046872">
    <property type="term" value="F:metal ion binding"/>
    <property type="evidence" value="ECO:0007669"/>
    <property type="project" value="UniProtKB-KW"/>
</dbReference>
<dbReference type="InterPro" id="IPR050377">
    <property type="entry name" value="Radical_SAM_PqqE_MftC-like"/>
</dbReference>
<reference evidence="7" key="1">
    <citation type="submission" date="2016-01" db="EMBL/GenBank/DDBJ databases">
        <authorList>
            <person name="Oliw E.H."/>
        </authorList>
    </citation>
    <scope>NUCLEOTIDE SEQUENCE</scope>
    <source>
        <strain evidence="7">1</strain>
    </source>
</reference>
<protein>
    <recommendedName>
        <fullName evidence="5">Radical SAM core domain-containing protein</fullName>
    </recommendedName>
</protein>
<dbReference type="EMBL" id="LN999010">
    <property type="protein sequence ID" value="CUX77946.1"/>
    <property type="molecule type" value="Genomic_DNA"/>
</dbReference>
<evidence type="ECO:0000313" key="9">
    <source>
        <dbReference type="Proteomes" id="UP000250189"/>
    </source>
</evidence>
<reference evidence="6 9" key="3">
    <citation type="submission" date="2016-04" db="EMBL/GenBank/DDBJ databases">
        <title>Complete genome sequence of Thermococcus chitonophagus type strain GC74.</title>
        <authorList>
            <person name="Oger P.M."/>
        </authorList>
    </citation>
    <scope>NUCLEOTIDE SEQUENCE [LARGE SCALE GENOMIC DNA]</scope>
    <source>
        <strain evidence="6 9">GC74</strain>
    </source>
</reference>
<dbReference type="GO" id="GO:0003824">
    <property type="term" value="F:catalytic activity"/>
    <property type="evidence" value="ECO:0007669"/>
    <property type="project" value="InterPro"/>
</dbReference>